<dbReference type="AlphaFoldDB" id="A0A158FCF0"/>
<dbReference type="PANTHER" id="PTHR38733:SF1">
    <property type="entry name" value="TYPE IV METHYL-DIRECTED RESTRICTION ENZYME ECOKMCRBC"/>
    <property type="match status" value="1"/>
</dbReference>
<dbReference type="InterPro" id="IPR019292">
    <property type="entry name" value="McrC"/>
</dbReference>
<dbReference type="EMBL" id="FCON02000003">
    <property type="protein sequence ID" value="SAL17528.1"/>
    <property type="molecule type" value="Genomic_DNA"/>
</dbReference>
<evidence type="ECO:0000313" key="2">
    <source>
        <dbReference type="Proteomes" id="UP000054770"/>
    </source>
</evidence>
<dbReference type="Proteomes" id="UP000054770">
    <property type="component" value="Unassembled WGS sequence"/>
</dbReference>
<dbReference type="RefSeq" id="WP_087642774.1">
    <property type="nucleotide sequence ID" value="NZ_FCON02000003.1"/>
</dbReference>
<gene>
    <name evidence="1" type="ORF">AWB68_00504</name>
</gene>
<evidence type="ECO:0000313" key="1">
    <source>
        <dbReference type="EMBL" id="SAL17528.1"/>
    </source>
</evidence>
<comment type="caution">
    <text evidence="1">The sequence shown here is derived from an EMBL/GenBank/DDBJ whole genome shotgun (WGS) entry which is preliminary data.</text>
</comment>
<organism evidence="1 2">
    <name type="scientific">Caballeronia choica</name>
    <dbReference type="NCBI Taxonomy" id="326476"/>
    <lineage>
        <taxon>Bacteria</taxon>
        <taxon>Pseudomonadati</taxon>
        <taxon>Pseudomonadota</taxon>
        <taxon>Betaproteobacteria</taxon>
        <taxon>Burkholderiales</taxon>
        <taxon>Burkholderiaceae</taxon>
        <taxon>Caballeronia</taxon>
    </lineage>
</organism>
<dbReference type="PANTHER" id="PTHR38733">
    <property type="entry name" value="PROTEIN MCRC"/>
    <property type="match status" value="1"/>
</dbReference>
<name>A0A158FCF0_9BURK</name>
<protein>
    <submittedName>
        <fullName evidence="1">5-methylcytosine-specific restriction enzyme subunit McrC</fullName>
    </submittedName>
</protein>
<dbReference type="GO" id="GO:0009307">
    <property type="term" value="P:DNA restriction-modification system"/>
    <property type="evidence" value="ECO:0007669"/>
    <property type="project" value="InterPro"/>
</dbReference>
<sequence>MIPIQNLYLMLCYAWDRLDSLKIIETGGLEVENLENLLSLMLADGVASLLKRGLHKEYVERADDMATLRGRVECGQSIQRMLFERGIARCTYDELSEDTLHNRIIKATVDRFARCESVDEKLRNRLSKLRPMLASVSSIMLDREIFDRARRIRLFGIYALMLEVCQLAFDYLVPEAAGSGYRATEFFRDEKKMWRVFQDFVLNYFRIEAKQYKVTSSHIKWDAAPNADAHLLPRMRTDVTLVSDTRHIILDTKYTPDLFKPYFRKNSLRSEHLYQILTYVDQQAGPNAASGRPVPEGILLYPAASHHFDVSYQIKGRDLRIATIDLQESWQKIKGTLNALIV</sequence>
<reference evidence="1" key="1">
    <citation type="submission" date="2016-01" db="EMBL/GenBank/DDBJ databases">
        <authorList>
            <person name="Peeters C."/>
        </authorList>
    </citation>
    <scope>NUCLEOTIDE SEQUENCE [LARGE SCALE GENOMIC DNA]</scope>
    <source>
        <strain evidence="1">LMG 22940</strain>
    </source>
</reference>
<dbReference type="OrthoDB" id="5500856at2"/>
<dbReference type="PIRSF" id="PIRSF003109">
    <property type="entry name" value="McrC"/>
    <property type="match status" value="1"/>
</dbReference>
<dbReference type="Pfam" id="PF10117">
    <property type="entry name" value="McrBC"/>
    <property type="match status" value="1"/>
</dbReference>
<accession>A0A158FCF0</accession>
<dbReference type="InterPro" id="IPR014407">
    <property type="entry name" value="McrC_bac"/>
</dbReference>
<proteinExistence type="predicted"/>
<keyword evidence="2" id="KW-1185">Reference proteome</keyword>